<dbReference type="Proteomes" id="UP001497472">
    <property type="component" value="Unassembled WGS sequence"/>
</dbReference>
<evidence type="ECO:0000313" key="3">
    <source>
        <dbReference type="Proteomes" id="UP001497472"/>
    </source>
</evidence>
<dbReference type="PRINTS" id="PR00081">
    <property type="entry name" value="GDHRDH"/>
</dbReference>
<reference evidence="2 3" key="1">
    <citation type="submission" date="2023-11" db="EMBL/GenBank/DDBJ databases">
        <authorList>
            <person name="Okamura Y."/>
        </authorList>
    </citation>
    <scope>NUCLEOTIDE SEQUENCE [LARGE SCALE GENOMIC DNA]</scope>
</reference>
<dbReference type="InterPro" id="IPR002347">
    <property type="entry name" value="SDR_fam"/>
</dbReference>
<proteinExistence type="predicted"/>
<dbReference type="SUPFAM" id="SSF51735">
    <property type="entry name" value="NAD(P)-binding Rossmann-fold domains"/>
    <property type="match status" value="1"/>
</dbReference>
<accession>A0AAV1JG38</accession>
<dbReference type="GO" id="GO:0016491">
    <property type="term" value="F:oxidoreductase activity"/>
    <property type="evidence" value="ECO:0007669"/>
    <property type="project" value="UniProtKB-KW"/>
</dbReference>
<organism evidence="2 3">
    <name type="scientific">Leptosia nina</name>
    <dbReference type="NCBI Taxonomy" id="320188"/>
    <lineage>
        <taxon>Eukaryota</taxon>
        <taxon>Metazoa</taxon>
        <taxon>Ecdysozoa</taxon>
        <taxon>Arthropoda</taxon>
        <taxon>Hexapoda</taxon>
        <taxon>Insecta</taxon>
        <taxon>Pterygota</taxon>
        <taxon>Neoptera</taxon>
        <taxon>Endopterygota</taxon>
        <taxon>Lepidoptera</taxon>
        <taxon>Glossata</taxon>
        <taxon>Ditrysia</taxon>
        <taxon>Papilionoidea</taxon>
        <taxon>Pieridae</taxon>
        <taxon>Pierinae</taxon>
        <taxon>Leptosia</taxon>
    </lineage>
</organism>
<sequence>MWIPNLPVTILTGVAATAGVVCLFKDLYGGPAYEKGVPAEGKTIIVTGADSGIGRAASWDFANRQAKVFMACRDMKRCEEVRKEIVLETGNKFVYCRPCDLADSASIRTFVERFKSEEPYVHVLVNNAAVMEPPQGITRDGFETQLGVNYLGHFLLTQLLLDTLKESVPSRVINVTCSAYARGDINKDDLNFNKKYDAPAAYNQSKLANVLFTRELGRRMLETDVAVLAVDPGLTDTDLTKHLAMSKSITRFVVYPVFWPFMKKPRVGAQTIIHAALDPKLQKCKGDFFVDMKPQPLKSEKAEDYELGMWLWRVSEKWTKLHEHKIELEKAMAA</sequence>
<name>A0AAV1JG38_9NEOP</name>
<dbReference type="EMBL" id="CAVLEF010000009">
    <property type="protein sequence ID" value="CAK1547500.1"/>
    <property type="molecule type" value="Genomic_DNA"/>
</dbReference>
<dbReference type="PANTHER" id="PTHR43157:SF31">
    <property type="entry name" value="PHOSPHATIDYLINOSITOL-GLYCAN BIOSYNTHESIS CLASS F PROTEIN"/>
    <property type="match status" value="1"/>
</dbReference>
<evidence type="ECO:0000313" key="2">
    <source>
        <dbReference type="EMBL" id="CAK1547500.1"/>
    </source>
</evidence>
<dbReference type="PANTHER" id="PTHR43157">
    <property type="entry name" value="PHOSPHATIDYLINOSITOL-GLYCAN BIOSYNTHESIS CLASS F PROTEIN-RELATED"/>
    <property type="match status" value="1"/>
</dbReference>
<keyword evidence="1" id="KW-0560">Oxidoreductase</keyword>
<gene>
    <name evidence="2" type="ORF">LNINA_LOCUS6974</name>
</gene>
<keyword evidence="3" id="KW-1185">Reference proteome</keyword>
<evidence type="ECO:0008006" key="4">
    <source>
        <dbReference type="Google" id="ProtNLM"/>
    </source>
</evidence>
<dbReference type="Pfam" id="PF00106">
    <property type="entry name" value="adh_short"/>
    <property type="match status" value="1"/>
</dbReference>
<evidence type="ECO:0000256" key="1">
    <source>
        <dbReference type="ARBA" id="ARBA00023002"/>
    </source>
</evidence>
<dbReference type="Gene3D" id="3.40.50.720">
    <property type="entry name" value="NAD(P)-binding Rossmann-like Domain"/>
    <property type="match status" value="1"/>
</dbReference>
<dbReference type="AlphaFoldDB" id="A0AAV1JG38"/>
<protein>
    <recommendedName>
        <fullName evidence="4">Retinol dehydrogenase 13</fullName>
    </recommendedName>
</protein>
<comment type="caution">
    <text evidence="2">The sequence shown here is derived from an EMBL/GenBank/DDBJ whole genome shotgun (WGS) entry which is preliminary data.</text>
</comment>
<dbReference type="InterPro" id="IPR036291">
    <property type="entry name" value="NAD(P)-bd_dom_sf"/>
</dbReference>